<evidence type="ECO:0000313" key="2">
    <source>
        <dbReference type="EMBL" id="UVE51962.1"/>
    </source>
</evidence>
<dbReference type="Gene3D" id="3.30.460.10">
    <property type="entry name" value="Beta Polymerase, domain 2"/>
    <property type="match status" value="1"/>
</dbReference>
<name>A0ABY5RK57_HALLR</name>
<dbReference type="Gene3D" id="1.10.10.10">
    <property type="entry name" value="Winged helix-like DNA-binding domain superfamily/Winged helix DNA-binding domain"/>
    <property type="match status" value="1"/>
</dbReference>
<dbReference type="RefSeq" id="WP_258303448.1">
    <property type="nucleotide sequence ID" value="NZ_CP078064.1"/>
</dbReference>
<dbReference type="SUPFAM" id="SSF81301">
    <property type="entry name" value="Nucleotidyltransferase"/>
    <property type="match status" value="1"/>
</dbReference>
<gene>
    <name evidence="2" type="ORF">KU306_16700</name>
</gene>
<dbReference type="InterPro" id="IPR002934">
    <property type="entry name" value="Polymerase_NTP_transf_dom"/>
</dbReference>
<dbReference type="CDD" id="cd00090">
    <property type="entry name" value="HTH_ARSR"/>
    <property type="match status" value="1"/>
</dbReference>
<dbReference type="CDD" id="cd05403">
    <property type="entry name" value="NT_KNTase_like"/>
    <property type="match status" value="1"/>
</dbReference>
<accession>A0ABY5RK57</accession>
<dbReference type="Proteomes" id="UP001058330">
    <property type="component" value="Plasmid pHl5678-1"/>
</dbReference>
<keyword evidence="3" id="KW-1185">Reference proteome</keyword>
<evidence type="ECO:0000313" key="3">
    <source>
        <dbReference type="Proteomes" id="UP001058330"/>
    </source>
</evidence>
<sequence>MQSSTNTTHREGTSISLDIPAQDANLFKSQAAHEVLLFLSCYHADSFSITELADAVDYSQPSISKAVDVLTANNLVIDRREGNTRLVHVNRTRLSRPDDLFLQIPQSEFQPPVRTATNELVENLDGVIGIFLYGSVARGNADRLSDIDLWVLVEEDRTVNQRTANRVRQDLEEQKFEKGWYEYHIDVESLPAIPTYIEELREVLRGGLVVYDSEKFETVRKMVFHGELDE</sequence>
<dbReference type="Pfam" id="PF01909">
    <property type="entry name" value="NTP_transf_2"/>
    <property type="match status" value="1"/>
</dbReference>
<organism evidence="2 3">
    <name type="scientific">Haloferax larsenii</name>
    <dbReference type="NCBI Taxonomy" id="302484"/>
    <lineage>
        <taxon>Archaea</taxon>
        <taxon>Methanobacteriati</taxon>
        <taxon>Methanobacteriota</taxon>
        <taxon>Stenosarchaea group</taxon>
        <taxon>Halobacteria</taxon>
        <taxon>Halobacteriales</taxon>
        <taxon>Haloferacaceae</taxon>
        <taxon>Haloferax</taxon>
    </lineage>
</organism>
<dbReference type="EMBL" id="CP078064">
    <property type="protein sequence ID" value="UVE51962.1"/>
    <property type="molecule type" value="Genomic_DNA"/>
</dbReference>
<keyword evidence="2" id="KW-0614">Plasmid</keyword>
<dbReference type="InterPro" id="IPR036390">
    <property type="entry name" value="WH_DNA-bd_sf"/>
</dbReference>
<dbReference type="InterPro" id="IPR036388">
    <property type="entry name" value="WH-like_DNA-bd_sf"/>
</dbReference>
<reference evidence="2" key="1">
    <citation type="submission" date="2021-07" db="EMBL/GenBank/DDBJ databases">
        <title>Studies on halocins as antimicrobial molecules from haloarchaea.</title>
        <authorList>
            <person name="Kumar S."/>
            <person name="Khare S.K."/>
        </authorList>
    </citation>
    <scope>NUCLEOTIDE SEQUENCE</scope>
    <source>
        <strain evidence="2">NCIM 5678</strain>
        <plasmid evidence="2">pHl5678-1</plasmid>
    </source>
</reference>
<dbReference type="GeneID" id="74530588"/>
<protein>
    <submittedName>
        <fullName evidence="2">Nucleotidyltransferase domain-containing protein</fullName>
    </submittedName>
</protein>
<dbReference type="InterPro" id="IPR011991">
    <property type="entry name" value="ArsR-like_HTH"/>
</dbReference>
<evidence type="ECO:0000259" key="1">
    <source>
        <dbReference type="Pfam" id="PF01909"/>
    </source>
</evidence>
<feature type="domain" description="Polymerase nucleotidyl transferase" evidence="1">
    <location>
        <begin position="119"/>
        <end position="186"/>
    </location>
</feature>
<proteinExistence type="predicted"/>
<dbReference type="SUPFAM" id="SSF46785">
    <property type="entry name" value="Winged helix' DNA-binding domain"/>
    <property type="match status" value="1"/>
</dbReference>
<dbReference type="InterPro" id="IPR043519">
    <property type="entry name" value="NT_sf"/>
</dbReference>
<geneLocation type="plasmid" evidence="2 3">
    <name>pHl5678-1</name>
</geneLocation>